<organism evidence="2 3">
    <name type="scientific">Kibdelosporangium philippinense</name>
    <dbReference type="NCBI Taxonomy" id="211113"/>
    <lineage>
        <taxon>Bacteria</taxon>
        <taxon>Bacillati</taxon>
        <taxon>Actinomycetota</taxon>
        <taxon>Actinomycetes</taxon>
        <taxon>Pseudonocardiales</taxon>
        <taxon>Pseudonocardiaceae</taxon>
        <taxon>Kibdelosporangium</taxon>
    </lineage>
</organism>
<evidence type="ECO:0000313" key="2">
    <source>
        <dbReference type="EMBL" id="MCE7002641.1"/>
    </source>
</evidence>
<dbReference type="RefSeq" id="WP_233723969.1">
    <property type="nucleotide sequence ID" value="NZ_JAJVCN010000001.1"/>
</dbReference>
<gene>
    <name evidence="2" type="ORF">LWC34_07315</name>
</gene>
<feature type="chain" id="PRO_5046545474" evidence="1">
    <location>
        <begin position="34"/>
        <end position="60"/>
    </location>
</feature>
<dbReference type="Proteomes" id="UP001521150">
    <property type="component" value="Unassembled WGS sequence"/>
</dbReference>
<feature type="signal peptide" evidence="1">
    <location>
        <begin position="1"/>
        <end position="33"/>
    </location>
</feature>
<accession>A0ABS8Z3Y4</accession>
<keyword evidence="3" id="KW-1185">Reference proteome</keyword>
<reference evidence="2 3" key="1">
    <citation type="submission" date="2021-12" db="EMBL/GenBank/DDBJ databases">
        <title>Genome sequence of Kibdelosporangium philippinense ATCC 49844.</title>
        <authorList>
            <person name="Fedorov E.A."/>
            <person name="Omeragic M."/>
            <person name="Shalygina K.F."/>
            <person name="Maclea K.S."/>
        </authorList>
    </citation>
    <scope>NUCLEOTIDE SEQUENCE [LARGE SCALE GENOMIC DNA]</scope>
    <source>
        <strain evidence="2 3">ATCC 49844</strain>
    </source>
</reference>
<keyword evidence="1" id="KW-0732">Signal</keyword>
<sequence length="60" mass="6464">MARWCVRRRFLVIGLWLAALLGLGAAQSSTGTAYNDNFTIPGSESTTAFALLEQACSCPR</sequence>
<evidence type="ECO:0000313" key="3">
    <source>
        <dbReference type="Proteomes" id="UP001521150"/>
    </source>
</evidence>
<evidence type="ECO:0000256" key="1">
    <source>
        <dbReference type="SAM" id="SignalP"/>
    </source>
</evidence>
<name>A0ABS8Z3Y4_9PSEU</name>
<protein>
    <submittedName>
        <fullName evidence="2">Uncharacterized protein</fullName>
    </submittedName>
</protein>
<comment type="caution">
    <text evidence="2">The sequence shown here is derived from an EMBL/GenBank/DDBJ whole genome shotgun (WGS) entry which is preliminary data.</text>
</comment>
<proteinExistence type="predicted"/>
<dbReference type="EMBL" id="JAJVCN010000001">
    <property type="protein sequence ID" value="MCE7002641.1"/>
    <property type="molecule type" value="Genomic_DNA"/>
</dbReference>